<name>A0AC61R9S2_9FIRM</name>
<protein>
    <submittedName>
        <fullName evidence="1">Signal peptidase II</fullName>
        <ecNumber evidence="1">3.4.23.36</ecNumber>
    </submittedName>
</protein>
<dbReference type="EC" id="3.4.23.36" evidence="1"/>
<proteinExistence type="predicted"/>
<gene>
    <name evidence="1" type="primary">lspA</name>
    <name evidence="1" type="ORF">E5336_01790</name>
</gene>
<dbReference type="Proteomes" id="UP000308836">
    <property type="component" value="Unassembled WGS sequence"/>
</dbReference>
<accession>A0AC61R9S2</accession>
<dbReference type="EMBL" id="SRYG01000003">
    <property type="protein sequence ID" value="TGY66840.1"/>
    <property type="molecule type" value="Genomic_DNA"/>
</dbReference>
<evidence type="ECO:0000313" key="2">
    <source>
        <dbReference type="Proteomes" id="UP000308836"/>
    </source>
</evidence>
<organism evidence="1 2">
    <name type="scientific">Dubosiella muris</name>
    <dbReference type="NCBI Taxonomy" id="3038133"/>
    <lineage>
        <taxon>Bacteria</taxon>
        <taxon>Bacillati</taxon>
        <taxon>Bacillota</taxon>
        <taxon>Erysipelotrichia</taxon>
        <taxon>Erysipelotrichales</taxon>
        <taxon>Erysipelotrichaceae</taxon>
        <taxon>Dubosiella</taxon>
    </lineage>
</organism>
<evidence type="ECO:0000313" key="1">
    <source>
        <dbReference type="EMBL" id="TGY66840.1"/>
    </source>
</evidence>
<sequence>MKEHTKASLASGILLVVLVALDQCTKFAIASRMKLHESIEVIKNFFYITYVQNTGAGFSIFEGYGKPFFAVLTIAALVAIAYYFYHTKDRKIQFCLTVIFAGAVGNFIDRMALGYVVDFFSFYFFGWGFPVFNIADICISVGFAMLVIVYLVDEYKEQKSWKNKQF</sequence>
<reference evidence="1" key="1">
    <citation type="submission" date="2019-04" db="EMBL/GenBank/DDBJ databases">
        <title>Microbes associate with the intestines of laboratory mice.</title>
        <authorList>
            <person name="Navarre W."/>
            <person name="Wong E."/>
            <person name="Huang K."/>
            <person name="Tropini C."/>
            <person name="Ng K."/>
            <person name="Yu B."/>
        </authorList>
    </citation>
    <scope>NUCLEOTIDE SEQUENCE</scope>
    <source>
        <strain evidence="1">NM09_H32</strain>
    </source>
</reference>
<comment type="caution">
    <text evidence="1">The sequence shown here is derived from an EMBL/GenBank/DDBJ whole genome shotgun (WGS) entry which is preliminary data.</text>
</comment>
<keyword evidence="2" id="KW-1185">Reference proteome</keyword>
<keyword evidence="1" id="KW-0378">Hydrolase</keyword>